<dbReference type="InterPro" id="IPR000702">
    <property type="entry name" value="Ribosomal_uL6-like"/>
</dbReference>
<comment type="subunit">
    <text evidence="4">Part of the 50S ribosomal subunit.</text>
</comment>
<keyword evidence="4 6" id="KW-0699">rRNA-binding</keyword>
<keyword evidence="3 4" id="KW-0687">Ribonucleoprotein</keyword>
<dbReference type="FunFam" id="3.90.930.12:FF:000001">
    <property type="entry name" value="50S ribosomal protein L6"/>
    <property type="match status" value="1"/>
</dbReference>
<dbReference type="Pfam" id="PF00347">
    <property type="entry name" value="Ribosomal_L6"/>
    <property type="match status" value="2"/>
</dbReference>
<evidence type="ECO:0000256" key="2">
    <source>
        <dbReference type="ARBA" id="ARBA00022980"/>
    </source>
</evidence>
<dbReference type="SUPFAM" id="SSF56053">
    <property type="entry name" value="Ribosomal protein L6"/>
    <property type="match status" value="2"/>
</dbReference>
<dbReference type="EMBL" id="MGFU01000015">
    <property type="protein sequence ID" value="OGM12749.1"/>
    <property type="molecule type" value="Genomic_DNA"/>
</dbReference>
<evidence type="ECO:0000313" key="8">
    <source>
        <dbReference type="EMBL" id="OGM12749.1"/>
    </source>
</evidence>
<organism evidence="8 9">
    <name type="scientific">Candidatus Woesebacteria bacterium RBG_16_39_8b</name>
    <dbReference type="NCBI Taxonomy" id="1802482"/>
    <lineage>
        <taxon>Bacteria</taxon>
        <taxon>Candidatus Woeseibacteriota</taxon>
    </lineage>
</organism>
<dbReference type="HAMAP" id="MF_01365_B">
    <property type="entry name" value="Ribosomal_uL6_B"/>
    <property type="match status" value="1"/>
</dbReference>
<evidence type="ECO:0000256" key="6">
    <source>
        <dbReference type="RuleBase" id="RU003870"/>
    </source>
</evidence>
<evidence type="ECO:0000256" key="4">
    <source>
        <dbReference type="HAMAP-Rule" id="MF_01365"/>
    </source>
</evidence>
<sequence>MSKIGKMPIVLPEGVKLDVSGGTVTVSGPTGVLTKKFTRLFEVTKDGNSASILTKGKSKEAKSVQGTYRSIIANMVKGVTQGWQKSLELVGTGYRVVLSGPKLIVTIGYSHPVEVNPPEGIKFEIEKSKITIIGADKHLVGQVAAKIRDIRPPEPYKGKGIMYKDEVVRRKPGKAAKAQGAAA</sequence>
<dbReference type="PANTHER" id="PTHR11655">
    <property type="entry name" value="60S/50S RIBOSOMAL PROTEIN L6/L9"/>
    <property type="match status" value="1"/>
</dbReference>
<evidence type="ECO:0000313" key="9">
    <source>
        <dbReference type="Proteomes" id="UP000179013"/>
    </source>
</evidence>
<evidence type="ECO:0000256" key="5">
    <source>
        <dbReference type="RuleBase" id="RU003869"/>
    </source>
</evidence>
<dbReference type="NCBIfam" id="TIGR03654">
    <property type="entry name" value="L6_bact"/>
    <property type="match status" value="1"/>
</dbReference>
<evidence type="ECO:0000259" key="7">
    <source>
        <dbReference type="Pfam" id="PF00347"/>
    </source>
</evidence>
<feature type="domain" description="Large ribosomal subunit protein uL6 alpha-beta" evidence="7">
    <location>
        <begin position="12"/>
        <end position="82"/>
    </location>
</feature>
<dbReference type="PRINTS" id="PR00059">
    <property type="entry name" value="RIBOSOMALL6"/>
</dbReference>
<dbReference type="GO" id="GO:0019843">
    <property type="term" value="F:rRNA binding"/>
    <property type="evidence" value="ECO:0007669"/>
    <property type="project" value="UniProtKB-UniRule"/>
</dbReference>
<dbReference type="InterPro" id="IPR020040">
    <property type="entry name" value="Ribosomal_uL6_a/b-dom"/>
</dbReference>
<dbReference type="GO" id="GO:0003735">
    <property type="term" value="F:structural constituent of ribosome"/>
    <property type="evidence" value="ECO:0007669"/>
    <property type="project" value="UniProtKB-UniRule"/>
</dbReference>
<dbReference type="GO" id="GO:0022625">
    <property type="term" value="C:cytosolic large ribosomal subunit"/>
    <property type="evidence" value="ECO:0007669"/>
    <property type="project" value="UniProtKB-UniRule"/>
</dbReference>
<dbReference type="PANTHER" id="PTHR11655:SF14">
    <property type="entry name" value="LARGE RIBOSOMAL SUBUNIT PROTEIN UL6M"/>
    <property type="match status" value="1"/>
</dbReference>
<comment type="function">
    <text evidence="4 6">This protein binds to the 23S rRNA, and is important in its secondary structure. It is located near the subunit interface in the base of the L7/L12 stalk, and near the tRNA binding site of the peptidyltransferase center.</text>
</comment>
<gene>
    <name evidence="4" type="primary">rplF</name>
    <name evidence="8" type="ORF">A2V80_03050</name>
</gene>
<feature type="domain" description="Large ribosomal subunit protein uL6 alpha-beta" evidence="7">
    <location>
        <begin position="90"/>
        <end position="163"/>
    </location>
</feature>
<name>A0A1F7XD99_9BACT</name>
<reference evidence="8 9" key="1">
    <citation type="journal article" date="2016" name="Nat. Commun.">
        <title>Thousands of microbial genomes shed light on interconnected biogeochemical processes in an aquifer system.</title>
        <authorList>
            <person name="Anantharaman K."/>
            <person name="Brown C.T."/>
            <person name="Hug L.A."/>
            <person name="Sharon I."/>
            <person name="Castelle C.J."/>
            <person name="Probst A.J."/>
            <person name="Thomas B.C."/>
            <person name="Singh A."/>
            <person name="Wilkins M.J."/>
            <person name="Karaoz U."/>
            <person name="Brodie E.L."/>
            <person name="Williams K.H."/>
            <person name="Hubbard S.S."/>
            <person name="Banfield J.F."/>
        </authorList>
    </citation>
    <scope>NUCLEOTIDE SEQUENCE [LARGE SCALE GENOMIC DNA]</scope>
</reference>
<proteinExistence type="inferred from homology"/>
<comment type="caution">
    <text evidence="8">The sequence shown here is derived from an EMBL/GenBank/DDBJ whole genome shotgun (WGS) entry which is preliminary data.</text>
</comment>
<dbReference type="PROSITE" id="PS00525">
    <property type="entry name" value="RIBOSOMAL_L6_1"/>
    <property type="match status" value="1"/>
</dbReference>
<dbReference type="InterPro" id="IPR002358">
    <property type="entry name" value="Ribosomal_uL6_CS"/>
</dbReference>
<dbReference type="AlphaFoldDB" id="A0A1F7XD99"/>
<protein>
    <recommendedName>
        <fullName evidence="4">Large ribosomal subunit protein uL6</fullName>
    </recommendedName>
</protein>
<keyword evidence="4 6" id="KW-0694">RNA-binding</keyword>
<dbReference type="PIRSF" id="PIRSF002162">
    <property type="entry name" value="Ribosomal_L6"/>
    <property type="match status" value="1"/>
</dbReference>
<dbReference type="Gene3D" id="3.90.930.12">
    <property type="entry name" value="Ribosomal protein L6, alpha-beta domain"/>
    <property type="match status" value="2"/>
</dbReference>
<comment type="similarity">
    <text evidence="1 4 5">Belongs to the universal ribosomal protein uL6 family.</text>
</comment>
<dbReference type="InterPro" id="IPR036789">
    <property type="entry name" value="Ribosomal_uL6-like_a/b-dom_sf"/>
</dbReference>
<evidence type="ECO:0000256" key="1">
    <source>
        <dbReference type="ARBA" id="ARBA00009356"/>
    </source>
</evidence>
<dbReference type="InterPro" id="IPR019906">
    <property type="entry name" value="Ribosomal_uL6_bac-type"/>
</dbReference>
<evidence type="ECO:0000256" key="3">
    <source>
        <dbReference type="ARBA" id="ARBA00023274"/>
    </source>
</evidence>
<accession>A0A1F7XD99</accession>
<dbReference type="GO" id="GO:0002181">
    <property type="term" value="P:cytoplasmic translation"/>
    <property type="evidence" value="ECO:0007669"/>
    <property type="project" value="TreeGrafter"/>
</dbReference>
<keyword evidence="2 4" id="KW-0689">Ribosomal protein</keyword>
<dbReference type="Proteomes" id="UP000179013">
    <property type="component" value="Unassembled WGS sequence"/>
</dbReference>